<dbReference type="PATRIC" id="fig|123899.6.peg.1591"/>
<dbReference type="eggNOG" id="COG0687">
    <property type="taxonomic scope" value="Bacteria"/>
</dbReference>
<sequence>MNITLSCRQLSCGLAVALALAPGLSQAKDPVVFASYGGVWADTIKEVCGVPFEKETGIPVHMVATDNSIAQIRIQQMTKNVQWDIAPTEGDAVIIATENNWLEPLDWSYIDPEGKISEAGRMPTAIGAVAYSVAIAYRTDKVPEGKTFSGWKDFWDVKGFPGPRSLRNTPVENLEFALIADGVAPAEVYDVLATKEGMDRAFKKMDEIKEHITVWWSSGQQPPQMLATGNVYYATTFNGRVAPLQAQGVPVDISWNGAAIELSNYSIPKHAKNKEGALQFIKYCWNDPQRLAQIARKLPYSSFNDEMYQYLDDEYAKKLPTHPQNVDKQFNYNAEFWAKHRKQIQARWDRWRLQ</sequence>
<keyword evidence="4" id="KW-1185">Reference proteome</keyword>
<reference evidence="3 4" key="1">
    <citation type="submission" date="2016-04" db="EMBL/GenBank/DDBJ databases">
        <authorList>
            <consortium name="Pathogen Informatics"/>
        </authorList>
    </citation>
    <scope>NUCLEOTIDE SEQUENCE [LARGE SCALE GENOMIC DNA]</scope>
    <source>
        <strain evidence="3 4">H044680328</strain>
    </source>
</reference>
<evidence type="ECO:0000256" key="2">
    <source>
        <dbReference type="SAM" id="SignalP"/>
    </source>
</evidence>
<evidence type="ECO:0000313" key="3">
    <source>
        <dbReference type="EMBL" id="SAI69000.1"/>
    </source>
</evidence>
<dbReference type="PANTHER" id="PTHR30222">
    <property type="entry name" value="SPERMIDINE/PUTRESCINE-BINDING PERIPLASMIC PROTEIN"/>
    <property type="match status" value="1"/>
</dbReference>
<dbReference type="KEGG" id="btrm:SAMEA390648701610"/>
<dbReference type="EMBL" id="LT546645">
    <property type="protein sequence ID" value="SAI69000.1"/>
    <property type="molecule type" value="Genomic_DNA"/>
</dbReference>
<dbReference type="OrthoDB" id="8874923at2"/>
<dbReference type="GeneID" id="56591099"/>
<feature type="chain" id="PRO_5009816721" evidence="2">
    <location>
        <begin position="28"/>
        <end position="354"/>
    </location>
</feature>
<dbReference type="Pfam" id="PF13416">
    <property type="entry name" value="SBP_bac_8"/>
    <property type="match status" value="1"/>
</dbReference>
<proteinExistence type="predicted"/>
<organism evidence="3 4">
    <name type="scientific">Bordetella trematum</name>
    <dbReference type="NCBI Taxonomy" id="123899"/>
    <lineage>
        <taxon>Bacteria</taxon>
        <taxon>Pseudomonadati</taxon>
        <taxon>Pseudomonadota</taxon>
        <taxon>Betaproteobacteria</taxon>
        <taxon>Burkholderiales</taxon>
        <taxon>Alcaligenaceae</taxon>
        <taxon>Bordetella</taxon>
    </lineage>
</organism>
<name>A0A157RUZ7_9BORD</name>
<dbReference type="CDD" id="cd13589">
    <property type="entry name" value="PBP2_polyamine_RpCGA009"/>
    <property type="match status" value="1"/>
</dbReference>
<dbReference type="STRING" id="123899.SAMEA3906487_01610"/>
<dbReference type="RefSeq" id="WP_081695007.1">
    <property type="nucleotide sequence ID" value="NZ_CP016340.1"/>
</dbReference>
<gene>
    <name evidence="3" type="primary">potF_1</name>
    <name evidence="3" type="ORF">SAMEA3906487_01610</name>
</gene>
<protein>
    <submittedName>
        <fullName evidence="3">Extracellular substrate-binding protein</fullName>
    </submittedName>
</protein>
<evidence type="ECO:0000313" key="4">
    <source>
        <dbReference type="Proteomes" id="UP000076825"/>
    </source>
</evidence>
<accession>A0A157RUZ7</accession>
<dbReference type="InterPro" id="IPR006059">
    <property type="entry name" value="SBP"/>
</dbReference>
<dbReference type="PANTHER" id="PTHR30222:SF2">
    <property type="entry name" value="ABC TRANSPORTER SUBSTRATE-BINDING PROTEIN"/>
    <property type="match status" value="1"/>
</dbReference>
<dbReference type="SUPFAM" id="SSF53850">
    <property type="entry name" value="Periplasmic binding protein-like II"/>
    <property type="match status" value="1"/>
</dbReference>
<dbReference type="Proteomes" id="UP000076825">
    <property type="component" value="Chromosome 1"/>
</dbReference>
<dbReference type="AlphaFoldDB" id="A0A157RUZ7"/>
<dbReference type="Gene3D" id="3.40.190.10">
    <property type="entry name" value="Periplasmic binding protein-like II"/>
    <property type="match status" value="2"/>
</dbReference>
<keyword evidence="1 2" id="KW-0732">Signal</keyword>
<feature type="signal peptide" evidence="2">
    <location>
        <begin position="1"/>
        <end position="27"/>
    </location>
</feature>
<evidence type="ECO:0000256" key="1">
    <source>
        <dbReference type="ARBA" id="ARBA00022729"/>
    </source>
</evidence>